<dbReference type="AlphaFoldDB" id="A0A811SG69"/>
<keyword evidence="9" id="KW-1185">Reference proteome</keyword>
<comment type="caution">
    <text evidence="8">The sequence shown here is derived from an EMBL/GenBank/DDBJ whole genome shotgun (WGS) entry which is preliminary data.</text>
</comment>
<dbReference type="Pfam" id="PF00069">
    <property type="entry name" value="Pkinase"/>
    <property type="match status" value="1"/>
</dbReference>
<name>A0A811SG69_9POAL</name>
<keyword evidence="4" id="KW-0067">ATP-binding</keyword>
<dbReference type="InterPro" id="IPR011009">
    <property type="entry name" value="Kinase-like_dom_sf"/>
</dbReference>
<dbReference type="SUPFAM" id="SSF56112">
    <property type="entry name" value="Protein kinase-like (PK-like)"/>
    <property type="match status" value="1"/>
</dbReference>
<dbReference type="GO" id="GO:0005634">
    <property type="term" value="C:nucleus"/>
    <property type="evidence" value="ECO:0007669"/>
    <property type="project" value="TreeGrafter"/>
</dbReference>
<evidence type="ECO:0000313" key="9">
    <source>
        <dbReference type="Proteomes" id="UP000604825"/>
    </source>
</evidence>
<protein>
    <recommendedName>
        <fullName evidence="1">[RNA-polymerase]-subunit kinase</fullName>
        <ecNumber evidence="1">2.7.11.23</ecNumber>
    </recommendedName>
</protein>
<evidence type="ECO:0000256" key="3">
    <source>
        <dbReference type="ARBA" id="ARBA00022741"/>
    </source>
</evidence>
<evidence type="ECO:0000256" key="5">
    <source>
        <dbReference type="ARBA" id="ARBA00049280"/>
    </source>
</evidence>
<dbReference type="GO" id="GO:0008353">
    <property type="term" value="F:RNA polymerase II CTD heptapeptide repeat kinase activity"/>
    <property type="evidence" value="ECO:0007669"/>
    <property type="project" value="UniProtKB-EC"/>
</dbReference>
<feature type="region of interest" description="Disordered" evidence="6">
    <location>
        <begin position="95"/>
        <end position="116"/>
    </location>
</feature>
<keyword evidence="3" id="KW-0547">Nucleotide-binding</keyword>
<dbReference type="CDD" id="cd00303">
    <property type="entry name" value="retropepsin_like"/>
    <property type="match status" value="1"/>
</dbReference>
<dbReference type="Gene3D" id="1.10.510.10">
    <property type="entry name" value="Transferase(Phosphotransferase) domain 1"/>
    <property type="match status" value="1"/>
</dbReference>
<comment type="catalytic activity">
    <reaction evidence="5">
        <text>[DNA-directed RNA polymerase] + ATP = phospho-[DNA-directed RNA polymerase] + ADP + H(+)</text>
        <dbReference type="Rhea" id="RHEA:10216"/>
        <dbReference type="Rhea" id="RHEA-COMP:11321"/>
        <dbReference type="Rhea" id="RHEA-COMP:11322"/>
        <dbReference type="ChEBI" id="CHEBI:15378"/>
        <dbReference type="ChEBI" id="CHEBI:30616"/>
        <dbReference type="ChEBI" id="CHEBI:43176"/>
        <dbReference type="ChEBI" id="CHEBI:68546"/>
        <dbReference type="ChEBI" id="CHEBI:456216"/>
        <dbReference type="EC" id="2.7.11.23"/>
    </reaction>
</comment>
<evidence type="ECO:0000256" key="4">
    <source>
        <dbReference type="ARBA" id="ARBA00022840"/>
    </source>
</evidence>
<sequence length="376" mass="43210">MFHIGQTTTVTDYVERYSTIFDQLKAYQPNPDIHYYTTRFVDGLRDDIRMVVTLQRPTSLDTAYSLALLQEEVVESVRKHEFPRTGFKVHPKLALMPPRPQGTDKTADDKVPGKPPENKFSALRNYRRARGLCDICAEKWKTHLNNYYWLCRMMPRWDQMVIVQSDSMCTSGILQCQFSLEGHQFQHDLRILQLDSYDLILGMDWLELYSPMQIHWKAKWLSLSYNGDPVLLQGISSDTAPEMVFQLLSVEKPDGKPHQACPVGTLQYNAPELLDGNWYYGPAIDMWGLGCVMAELLSGERLFQAESEYEMTAEMSELRDRMTSAAGKLEPECLKDLSEDGRDVLTGLLAFCPEKRLTAAEALEHRWFNNFKAALD</sequence>
<dbReference type="Gene3D" id="2.40.70.10">
    <property type="entry name" value="Acid Proteases"/>
    <property type="match status" value="1"/>
</dbReference>
<evidence type="ECO:0000256" key="1">
    <source>
        <dbReference type="ARBA" id="ARBA00012409"/>
    </source>
</evidence>
<proteinExistence type="predicted"/>
<accession>A0A811SG69</accession>
<feature type="domain" description="Protein kinase" evidence="7">
    <location>
        <begin position="1"/>
        <end position="368"/>
    </location>
</feature>
<dbReference type="GO" id="GO:0005524">
    <property type="term" value="F:ATP binding"/>
    <property type="evidence" value="ECO:0007669"/>
    <property type="project" value="UniProtKB-KW"/>
</dbReference>
<gene>
    <name evidence="8" type="ORF">NCGR_LOCUS63656</name>
</gene>
<dbReference type="PROSITE" id="PS50011">
    <property type="entry name" value="PROTEIN_KINASE_DOM"/>
    <property type="match status" value="1"/>
</dbReference>
<dbReference type="PANTHER" id="PTHR24056">
    <property type="entry name" value="CELL DIVISION PROTEIN KINASE"/>
    <property type="match status" value="1"/>
</dbReference>
<keyword evidence="2" id="KW-0597">Phosphoprotein</keyword>
<organism evidence="8 9">
    <name type="scientific">Miscanthus lutarioriparius</name>
    <dbReference type="NCBI Taxonomy" id="422564"/>
    <lineage>
        <taxon>Eukaryota</taxon>
        <taxon>Viridiplantae</taxon>
        <taxon>Streptophyta</taxon>
        <taxon>Embryophyta</taxon>
        <taxon>Tracheophyta</taxon>
        <taxon>Spermatophyta</taxon>
        <taxon>Magnoliopsida</taxon>
        <taxon>Liliopsida</taxon>
        <taxon>Poales</taxon>
        <taxon>Poaceae</taxon>
        <taxon>PACMAD clade</taxon>
        <taxon>Panicoideae</taxon>
        <taxon>Andropogonodae</taxon>
        <taxon>Andropogoneae</taxon>
        <taxon>Saccharinae</taxon>
        <taxon>Miscanthus</taxon>
    </lineage>
</organism>
<dbReference type="EMBL" id="CAJGYO010000019">
    <property type="protein sequence ID" value="CAD6339558.1"/>
    <property type="molecule type" value="Genomic_DNA"/>
</dbReference>
<reference evidence="8" key="1">
    <citation type="submission" date="2020-10" db="EMBL/GenBank/DDBJ databases">
        <authorList>
            <person name="Han B."/>
            <person name="Lu T."/>
            <person name="Zhao Q."/>
            <person name="Huang X."/>
            <person name="Zhao Y."/>
        </authorList>
    </citation>
    <scope>NUCLEOTIDE SEQUENCE</scope>
</reference>
<evidence type="ECO:0000256" key="2">
    <source>
        <dbReference type="ARBA" id="ARBA00022553"/>
    </source>
</evidence>
<dbReference type="Pfam" id="PF08284">
    <property type="entry name" value="RVP_2"/>
    <property type="match status" value="1"/>
</dbReference>
<evidence type="ECO:0000259" key="7">
    <source>
        <dbReference type="PROSITE" id="PS50011"/>
    </source>
</evidence>
<dbReference type="GO" id="GO:0007346">
    <property type="term" value="P:regulation of mitotic cell cycle"/>
    <property type="evidence" value="ECO:0007669"/>
    <property type="project" value="TreeGrafter"/>
</dbReference>
<dbReference type="InterPro" id="IPR021109">
    <property type="entry name" value="Peptidase_aspartic_dom_sf"/>
</dbReference>
<dbReference type="InterPro" id="IPR050108">
    <property type="entry name" value="CDK"/>
</dbReference>
<dbReference type="PANTHER" id="PTHR24056:SF432">
    <property type="entry name" value="OS10G0154500 PROTEIN"/>
    <property type="match status" value="1"/>
</dbReference>
<evidence type="ECO:0000256" key="6">
    <source>
        <dbReference type="SAM" id="MobiDB-lite"/>
    </source>
</evidence>
<evidence type="ECO:0000313" key="8">
    <source>
        <dbReference type="EMBL" id="CAD6339558.1"/>
    </source>
</evidence>
<dbReference type="Proteomes" id="UP000604825">
    <property type="component" value="Unassembled WGS sequence"/>
</dbReference>
<dbReference type="EC" id="2.7.11.23" evidence="1"/>
<dbReference type="SMART" id="SM00220">
    <property type="entry name" value="S_TKc"/>
    <property type="match status" value="1"/>
</dbReference>
<dbReference type="InterPro" id="IPR000719">
    <property type="entry name" value="Prot_kinase_dom"/>
</dbReference>
<dbReference type="OrthoDB" id="696591at2759"/>